<evidence type="ECO:0000313" key="1">
    <source>
        <dbReference type="EMBL" id="ABC23719.1"/>
    </source>
</evidence>
<dbReference type="KEGG" id="rru:Rru_A2922"/>
<dbReference type="PATRIC" id="fig|269796.9.peg.3030"/>
<proteinExistence type="predicted"/>
<name>Q2RQ76_RHORT</name>
<gene>
    <name evidence="1" type="ordered locus">Rru_A2922</name>
</gene>
<dbReference type="HOGENOM" id="CLU_2248054_0_0_5"/>
<keyword evidence="2" id="KW-1185">Reference proteome</keyword>
<dbReference type="EMBL" id="CP000230">
    <property type="protein sequence ID" value="ABC23719.1"/>
    <property type="molecule type" value="Genomic_DNA"/>
</dbReference>
<sequence length="104" mass="11217">MSELMLNQIQVLLTKLSEDVERMGDLSTEQVNNLLNMLDGLAAHVLGTKAVVAALVKKYPIDLADAEAWLAENTDVNGASYSDILDAARHLVTGEKPSKDLPIA</sequence>
<dbReference type="EnsemblBacteria" id="ABC23719">
    <property type="protein sequence ID" value="ABC23719"/>
    <property type="gene ID" value="Rru_A2922"/>
</dbReference>
<reference evidence="1 2" key="1">
    <citation type="journal article" date="2011" name="Stand. Genomic Sci.">
        <title>Complete genome sequence of Rhodospirillum rubrum type strain (S1).</title>
        <authorList>
            <person name="Munk A.C."/>
            <person name="Copeland A."/>
            <person name="Lucas S."/>
            <person name="Lapidus A."/>
            <person name="Del Rio T.G."/>
            <person name="Barry K."/>
            <person name="Detter J.C."/>
            <person name="Hammon N."/>
            <person name="Israni S."/>
            <person name="Pitluck S."/>
            <person name="Brettin T."/>
            <person name="Bruce D."/>
            <person name="Han C."/>
            <person name="Tapia R."/>
            <person name="Gilna P."/>
            <person name="Schmutz J."/>
            <person name="Larimer F."/>
            <person name="Land M."/>
            <person name="Kyrpides N.C."/>
            <person name="Mavromatis K."/>
            <person name="Richardson P."/>
            <person name="Rohde M."/>
            <person name="Goker M."/>
            <person name="Klenk H.P."/>
            <person name="Zhang Y."/>
            <person name="Roberts G.P."/>
            <person name="Reslewic S."/>
            <person name="Schwartz D.C."/>
        </authorList>
    </citation>
    <scope>NUCLEOTIDE SEQUENCE [LARGE SCALE GENOMIC DNA]</scope>
    <source>
        <strain evidence="2">ATCC 11170 / ATH 1.1.1 / DSM 467 / LMG 4362 / NCIMB 8255 / S1</strain>
    </source>
</reference>
<dbReference type="AlphaFoldDB" id="Q2RQ76"/>
<protein>
    <submittedName>
        <fullName evidence="1">Uncharacterized protein</fullName>
    </submittedName>
</protein>
<dbReference type="STRING" id="269796.Rru_A2922"/>
<dbReference type="RefSeq" id="WP_011390672.1">
    <property type="nucleotide sequence ID" value="NC_007643.1"/>
</dbReference>
<organism evidence="1 2">
    <name type="scientific">Rhodospirillum rubrum (strain ATCC 11170 / ATH 1.1.1 / DSM 467 / LMG 4362 / NCIMB 8255 / S1)</name>
    <dbReference type="NCBI Taxonomy" id="269796"/>
    <lineage>
        <taxon>Bacteria</taxon>
        <taxon>Pseudomonadati</taxon>
        <taxon>Pseudomonadota</taxon>
        <taxon>Alphaproteobacteria</taxon>
        <taxon>Rhodospirillales</taxon>
        <taxon>Rhodospirillaceae</taxon>
        <taxon>Rhodospirillum</taxon>
    </lineage>
</organism>
<dbReference type="Proteomes" id="UP000001929">
    <property type="component" value="Chromosome"/>
</dbReference>
<evidence type="ECO:0000313" key="2">
    <source>
        <dbReference type="Proteomes" id="UP000001929"/>
    </source>
</evidence>
<accession>Q2RQ76</accession>